<protein>
    <recommendedName>
        <fullName evidence="3">SUKH-4 immunity protein of toxin-antitoxin system</fullName>
    </recommendedName>
</protein>
<name>A0ABP4NSE5_9ACTN</name>
<dbReference type="RefSeq" id="WP_344512970.1">
    <property type="nucleotide sequence ID" value="NZ_BAAAQD010000036.1"/>
</dbReference>
<proteinExistence type="predicted"/>
<evidence type="ECO:0000313" key="1">
    <source>
        <dbReference type="EMBL" id="GAA1565453.1"/>
    </source>
</evidence>
<accession>A0ABP4NSE5</accession>
<evidence type="ECO:0008006" key="3">
    <source>
        <dbReference type="Google" id="ProtNLM"/>
    </source>
</evidence>
<sequence length="175" mass="19363">MTDRTEATEKLLRRLRSDAGVPPASRDVEPPELAVWRRMRDDPFLAEVFTVTEDPPVIHSYLAGGHPGVARFLSDIIWLGESDVRLPIGYWSAGADTFAGAPVIYVDDKASVELIGTSLVDFLGTWVGELGAEELLDFCRRAGLRPPMPEAECEAALKDYPDPQQVFDFFLHTSS</sequence>
<comment type="caution">
    <text evidence="1">The sequence shown here is derived from an EMBL/GenBank/DDBJ whole genome shotgun (WGS) entry which is preliminary data.</text>
</comment>
<organism evidence="1 2">
    <name type="scientific">Dactylosporangium maewongense</name>
    <dbReference type="NCBI Taxonomy" id="634393"/>
    <lineage>
        <taxon>Bacteria</taxon>
        <taxon>Bacillati</taxon>
        <taxon>Actinomycetota</taxon>
        <taxon>Actinomycetes</taxon>
        <taxon>Micromonosporales</taxon>
        <taxon>Micromonosporaceae</taxon>
        <taxon>Dactylosporangium</taxon>
    </lineage>
</organism>
<gene>
    <name evidence="1" type="ORF">GCM10009827_103770</name>
</gene>
<dbReference type="Proteomes" id="UP001501470">
    <property type="component" value="Unassembled WGS sequence"/>
</dbReference>
<keyword evidence="2" id="KW-1185">Reference proteome</keyword>
<dbReference type="EMBL" id="BAAAQD010000036">
    <property type="protein sequence ID" value="GAA1565453.1"/>
    <property type="molecule type" value="Genomic_DNA"/>
</dbReference>
<reference evidence="2" key="1">
    <citation type="journal article" date="2019" name="Int. J. Syst. Evol. Microbiol.">
        <title>The Global Catalogue of Microorganisms (GCM) 10K type strain sequencing project: providing services to taxonomists for standard genome sequencing and annotation.</title>
        <authorList>
            <consortium name="The Broad Institute Genomics Platform"/>
            <consortium name="The Broad Institute Genome Sequencing Center for Infectious Disease"/>
            <person name="Wu L."/>
            <person name="Ma J."/>
        </authorList>
    </citation>
    <scope>NUCLEOTIDE SEQUENCE [LARGE SCALE GENOMIC DNA]</scope>
    <source>
        <strain evidence="2">JCM 15933</strain>
    </source>
</reference>
<evidence type="ECO:0000313" key="2">
    <source>
        <dbReference type="Proteomes" id="UP001501470"/>
    </source>
</evidence>